<dbReference type="InterPro" id="IPR005135">
    <property type="entry name" value="Endo/exonuclease/phosphatase"/>
</dbReference>
<reference evidence="2" key="1">
    <citation type="submission" date="2022-05" db="EMBL/GenBank/DDBJ databases">
        <authorList>
            <person name="Tuo L."/>
        </authorList>
    </citation>
    <scope>NUCLEOTIDE SEQUENCE</scope>
    <source>
        <strain evidence="2">BSK12Z-4</strain>
    </source>
</reference>
<evidence type="ECO:0000313" key="3">
    <source>
        <dbReference type="Proteomes" id="UP001139485"/>
    </source>
</evidence>
<organism evidence="2 3">
    <name type="scientific">Nocardioides bruguierae</name>
    <dbReference type="NCBI Taxonomy" id="2945102"/>
    <lineage>
        <taxon>Bacteria</taxon>
        <taxon>Bacillati</taxon>
        <taxon>Actinomycetota</taxon>
        <taxon>Actinomycetes</taxon>
        <taxon>Propionibacteriales</taxon>
        <taxon>Nocardioidaceae</taxon>
        <taxon>Nocardioides</taxon>
    </lineage>
</organism>
<protein>
    <submittedName>
        <fullName evidence="2">Endonuclease/exonuclease/phosphatase family protein</fullName>
    </submittedName>
</protein>
<dbReference type="RefSeq" id="WP_250826270.1">
    <property type="nucleotide sequence ID" value="NZ_JAMOIL010000003.1"/>
</dbReference>
<dbReference type="Pfam" id="PF03372">
    <property type="entry name" value="Exo_endo_phos"/>
    <property type="match status" value="1"/>
</dbReference>
<dbReference type="InterPro" id="IPR036691">
    <property type="entry name" value="Endo/exonu/phosph_ase_sf"/>
</dbReference>
<keyword evidence="2" id="KW-0540">Nuclease</keyword>
<dbReference type="EMBL" id="JAMOIL010000003">
    <property type="protein sequence ID" value="MCM0619440.1"/>
    <property type="molecule type" value="Genomic_DNA"/>
</dbReference>
<dbReference type="Proteomes" id="UP001139485">
    <property type="component" value="Unassembled WGS sequence"/>
</dbReference>
<name>A0A9X2D528_9ACTN</name>
<dbReference type="GO" id="GO:0004519">
    <property type="term" value="F:endonuclease activity"/>
    <property type="evidence" value="ECO:0007669"/>
    <property type="project" value="UniProtKB-KW"/>
</dbReference>
<comment type="caution">
    <text evidence="2">The sequence shown here is derived from an EMBL/GenBank/DDBJ whole genome shotgun (WGS) entry which is preliminary data.</text>
</comment>
<dbReference type="Gene3D" id="3.60.10.10">
    <property type="entry name" value="Endonuclease/exonuclease/phosphatase"/>
    <property type="match status" value="1"/>
</dbReference>
<gene>
    <name evidence="2" type="ORF">M8330_03905</name>
</gene>
<feature type="domain" description="Endonuclease/exonuclease/phosphatase" evidence="1">
    <location>
        <begin position="4"/>
        <end position="203"/>
    </location>
</feature>
<keyword evidence="2" id="KW-0378">Hydrolase</keyword>
<keyword evidence="3" id="KW-1185">Reference proteome</keyword>
<keyword evidence="2" id="KW-0255">Endonuclease</keyword>
<dbReference type="AlphaFoldDB" id="A0A9X2D528"/>
<evidence type="ECO:0000313" key="2">
    <source>
        <dbReference type="EMBL" id="MCM0619440.1"/>
    </source>
</evidence>
<proteinExistence type="predicted"/>
<accession>A0A9X2D528</accession>
<evidence type="ECO:0000259" key="1">
    <source>
        <dbReference type="Pfam" id="PF03372"/>
    </source>
</evidence>
<dbReference type="SUPFAM" id="SSF56219">
    <property type="entry name" value="DNase I-like"/>
    <property type="match status" value="1"/>
</dbReference>
<sequence length="213" mass="23141">MRIGTWNLAGRWSEAHRAFVVSLDCDVLLLTEVSERVRLPGLFAHTTAATMARRRRWAGVYSRDRLSPLADPHGATALAQVDGLRVASTVLPWRASGGRAPWIGVSTHERTVEAVDAIVDAAPAVWGGDLNHAFLGREYSGSLAGRRHLLSAIEGLGLQVPTAQAPHQIEGLFSIDHVAVPASWTTTVEHHSTLREVGRLSDHDAYVVEAEPR</sequence>